<dbReference type="AlphaFoldDB" id="A0A2H1WSH6"/>
<name>A0A2H1WSH6_SPOFR</name>
<dbReference type="EMBL" id="ODYU01010725">
    <property type="protein sequence ID" value="SOQ56011.1"/>
    <property type="molecule type" value="Genomic_DNA"/>
</dbReference>
<gene>
    <name evidence="1" type="ORF">SFRICE_036416</name>
</gene>
<evidence type="ECO:0000313" key="1">
    <source>
        <dbReference type="EMBL" id="SOQ56011.1"/>
    </source>
</evidence>
<sequence length="110" mass="12039">MLMKFGIHTGYELTWVIGYILSHPSNGYAGKAASRSYVIKFNCTFGSVAVLSATEQSVAVSIPARSNSLCDPQIVVSGLDAICCWEIGDWKDWEGRTVQANNTIQHLTKI</sequence>
<accession>A0A2H1WSH6</accession>
<organism evidence="1">
    <name type="scientific">Spodoptera frugiperda</name>
    <name type="common">Fall armyworm</name>
    <dbReference type="NCBI Taxonomy" id="7108"/>
    <lineage>
        <taxon>Eukaryota</taxon>
        <taxon>Metazoa</taxon>
        <taxon>Ecdysozoa</taxon>
        <taxon>Arthropoda</taxon>
        <taxon>Hexapoda</taxon>
        <taxon>Insecta</taxon>
        <taxon>Pterygota</taxon>
        <taxon>Neoptera</taxon>
        <taxon>Endopterygota</taxon>
        <taxon>Lepidoptera</taxon>
        <taxon>Glossata</taxon>
        <taxon>Ditrysia</taxon>
        <taxon>Noctuoidea</taxon>
        <taxon>Noctuidae</taxon>
        <taxon>Amphipyrinae</taxon>
        <taxon>Spodoptera</taxon>
    </lineage>
</organism>
<protein>
    <submittedName>
        <fullName evidence="1">SFRICE_036416</fullName>
    </submittedName>
</protein>
<proteinExistence type="predicted"/>
<reference evidence="1" key="1">
    <citation type="submission" date="2016-07" db="EMBL/GenBank/DDBJ databases">
        <authorList>
            <person name="Bretaudeau A."/>
        </authorList>
    </citation>
    <scope>NUCLEOTIDE SEQUENCE</scope>
    <source>
        <strain evidence="1">Rice</strain>
        <tissue evidence="1">Whole body</tissue>
    </source>
</reference>